<feature type="non-terminal residue" evidence="2">
    <location>
        <position position="97"/>
    </location>
</feature>
<gene>
    <name evidence="2" type="ORF">KDL01_42770</name>
</gene>
<evidence type="ECO:0000313" key="3">
    <source>
        <dbReference type="Proteomes" id="UP000675781"/>
    </source>
</evidence>
<proteinExistence type="predicted"/>
<accession>A0A941F209</accession>
<dbReference type="EMBL" id="JAGSOG010000900">
    <property type="protein sequence ID" value="MBR7840034.1"/>
    <property type="molecule type" value="Genomic_DNA"/>
</dbReference>
<name>A0A941F209_9ACTN</name>
<keyword evidence="1" id="KW-0472">Membrane</keyword>
<keyword evidence="1" id="KW-0812">Transmembrane</keyword>
<reference evidence="2" key="1">
    <citation type="submission" date="2021-04" db="EMBL/GenBank/DDBJ databases">
        <title>Genome based classification of Actinospica acidithermotolerans sp. nov., an actinobacterium isolated from an Indonesian hot spring.</title>
        <authorList>
            <person name="Kusuma A.B."/>
            <person name="Putra K.E."/>
            <person name="Nafisah S."/>
            <person name="Loh J."/>
            <person name="Nouioui I."/>
            <person name="Goodfellow M."/>
        </authorList>
    </citation>
    <scope>NUCLEOTIDE SEQUENCE</scope>
    <source>
        <strain evidence="2">CSCA 57</strain>
    </source>
</reference>
<dbReference type="Proteomes" id="UP000675781">
    <property type="component" value="Unassembled WGS sequence"/>
</dbReference>
<evidence type="ECO:0000256" key="1">
    <source>
        <dbReference type="SAM" id="Phobius"/>
    </source>
</evidence>
<comment type="caution">
    <text evidence="2">The sequence shown here is derived from an EMBL/GenBank/DDBJ whole genome shotgun (WGS) entry which is preliminary data.</text>
</comment>
<protein>
    <submittedName>
        <fullName evidence="2">Uncharacterized protein</fullName>
    </submittedName>
</protein>
<keyword evidence="3" id="KW-1185">Reference proteome</keyword>
<feature type="transmembrane region" description="Helical" evidence="1">
    <location>
        <begin position="20"/>
        <end position="40"/>
    </location>
</feature>
<evidence type="ECO:0000313" key="2">
    <source>
        <dbReference type="EMBL" id="MBR7840034.1"/>
    </source>
</evidence>
<dbReference type="AlphaFoldDB" id="A0A941F209"/>
<keyword evidence="1" id="KW-1133">Transmembrane helix</keyword>
<organism evidence="2 3">
    <name type="scientific">Actinospica durhamensis</name>
    <dbReference type="NCBI Taxonomy" id="1508375"/>
    <lineage>
        <taxon>Bacteria</taxon>
        <taxon>Bacillati</taxon>
        <taxon>Actinomycetota</taxon>
        <taxon>Actinomycetes</taxon>
        <taxon>Catenulisporales</taxon>
        <taxon>Actinospicaceae</taxon>
        <taxon>Actinospica</taxon>
    </lineage>
</organism>
<sequence length="97" mass="10592">MNATEPRRRWWPRSVRARAALAAASAAAVILVGIGCWVHHDVYRQSTQIAEDQAKAQLWSLCDQLRQGVVPDTTNTVPYEVVATDRRGAVAYGGGMA</sequence>